<evidence type="ECO:0000259" key="1">
    <source>
        <dbReference type="Pfam" id="PF11716"/>
    </source>
</evidence>
<gene>
    <name evidence="2" type="ORF">GNZ18_18980</name>
</gene>
<dbReference type="RefSeq" id="WP_156217833.1">
    <property type="nucleotide sequence ID" value="NZ_WOFH01000006.1"/>
</dbReference>
<dbReference type="GO" id="GO:0046872">
    <property type="term" value="F:metal ion binding"/>
    <property type="evidence" value="ECO:0007669"/>
    <property type="project" value="InterPro"/>
</dbReference>
<dbReference type="Pfam" id="PF11716">
    <property type="entry name" value="MDMPI_N"/>
    <property type="match status" value="1"/>
</dbReference>
<dbReference type="EMBL" id="WOFH01000006">
    <property type="protein sequence ID" value="MUN38674.1"/>
    <property type="molecule type" value="Genomic_DNA"/>
</dbReference>
<dbReference type="Proteomes" id="UP000432015">
    <property type="component" value="Unassembled WGS sequence"/>
</dbReference>
<dbReference type="InterPro" id="IPR017520">
    <property type="entry name" value="CHP03086"/>
</dbReference>
<accession>A0A7K1L2L2</accession>
<organism evidence="2 3">
    <name type="scientific">Actinomadura litoris</name>
    <dbReference type="NCBI Taxonomy" id="2678616"/>
    <lineage>
        <taxon>Bacteria</taxon>
        <taxon>Bacillati</taxon>
        <taxon>Actinomycetota</taxon>
        <taxon>Actinomycetes</taxon>
        <taxon>Streptosporangiales</taxon>
        <taxon>Thermomonosporaceae</taxon>
        <taxon>Actinomadura</taxon>
    </lineage>
</organism>
<comment type="caution">
    <text evidence="2">The sequence shown here is derived from an EMBL/GenBank/DDBJ whole genome shotgun (WGS) entry which is preliminary data.</text>
</comment>
<feature type="domain" description="Mycothiol-dependent maleylpyruvate isomerase metal-binding" evidence="1">
    <location>
        <begin position="18"/>
        <end position="56"/>
    </location>
</feature>
<evidence type="ECO:0000313" key="2">
    <source>
        <dbReference type="EMBL" id="MUN38674.1"/>
    </source>
</evidence>
<dbReference type="NCBIfam" id="TIGR03086">
    <property type="entry name" value="TIGR03086 family metal-binding protein"/>
    <property type="match status" value="1"/>
</dbReference>
<dbReference type="Gene3D" id="1.20.120.450">
    <property type="entry name" value="dinb family like domain"/>
    <property type="match status" value="1"/>
</dbReference>
<dbReference type="InterPro" id="IPR017517">
    <property type="entry name" value="Maleyloyr_isom"/>
</dbReference>
<dbReference type="SUPFAM" id="SSF109854">
    <property type="entry name" value="DinB/YfiT-like putative metalloenzymes"/>
    <property type="match status" value="1"/>
</dbReference>
<reference evidence="2 3" key="1">
    <citation type="submission" date="2019-11" db="EMBL/GenBank/DDBJ databases">
        <authorList>
            <person name="Cao P."/>
        </authorList>
    </citation>
    <scope>NUCLEOTIDE SEQUENCE [LARGE SCALE GENOMIC DNA]</scope>
    <source>
        <strain evidence="2 3">NEAU-AAG5</strain>
    </source>
</reference>
<protein>
    <submittedName>
        <fullName evidence="2">TIGR03086 family protein</fullName>
    </submittedName>
</protein>
<keyword evidence="3" id="KW-1185">Reference proteome</keyword>
<evidence type="ECO:0000313" key="3">
    <source>
        <dbReference type="Proteomes" id="UP000432015"/>
    </source>
</evidence>
<proteinExistence type="predicted"/>
<sequence length="185" mass="19680">MTDLFRLDATALALIGHDVALIPDAAMADPTPCEGWTVADLLHHMNERHEALARTVLPPLEPGEDPRDDFARVAGRSLTALDRTGATVDLPWRGPAPTEWVLGVHVVDMLVHRWDLARALGTALDTPAGLLRAALPLARANTAPGSVLNGPGGVYLPPLPEDSGRSAIDTIVALLGRDPRWTPPA</sequence>
<dbReference type="AlphaFoldDB" id="A0A7K1L2L2"/>
<dbReference type="NCBIfam" id="TIGR03083">
    <property type="entry name" value="maleylpyruvate isomerase family mycothiol-dependent enzyme"/>
    <property type="match status" value="1"/>
</dbReference>
<name>A0A7K1L2L2_9ACTN</name>
<dbReference type="InterPro" id="IPR024344">
    <property type="entry name" value="MDMPI_metal-binding"/>
</dbReference>
<dbReference type="InterPro" id="IPR034660">
    <property type="entry name" value="DinB/YfiT-like"/>
</dbReference>